<evidence type="ECO:0000313" key="1">
    <source>
        <dbReference type="EMBL" id="VDP44248.1"/>
    </source>
</evidence>
<accession>A0A3P8ECC4</accession>
<accession>A0A183GNN7</accession>
<dbReference type="EMBL" id="UZAH01036166">
    <property type="protein sequence ID" value="VDP44248.1"/>
    <property type="molecule type" value="Genomic_DNA"/>
</dbReference>
<reference evidence="3" key="2">
    <citation type="submission" date="2019-09" db="UniProtKB">
        <authorList>
            <consortium name="WormBaseParasite"/>
        </authorList>
    </citation>
    <scope>IDENTIFICATION</scope>
</reference>
<evidence type="ECO:0000313" key="3">
    <source>
        <dbReference type="WBParaSite" id="HPBE_0002430701-mRNA-1"/>
    </source>
</evidence>
<proteinExistence type="predicted"/>
<keyword evidence="2" id="KW-1185">Reference proteome</keyword>
<dbReference type="OrthoDB" id="6629474at2759"/>
<dbReference type="WBParaSite" id="HPBE_0002430701-mRNA-1">
    <property type="protein sequence ID" value="HPBE_0002430701-mRNA-1"/>
    <property type="gene ID" value="HPBE_0002430701"/>
</dbReference>
<reference evidence="1 2" key="1">
    <citation type="submission" date="2018-11" db="EMBL/GenBank/DDBJ databases">
        <authorList>
            <consortium name="Pathogen Informatics"/>
        </authorList>
    </citation>
    <scope>NUCLEOTIDE SEQUENCE [LARGE SCALE GENOMIC DNA]</scope>
</reference>
<evidence type="ECO:0000313" key="2">
    <source>
        <dbReference type="Proteomes" id="UP000050761"/>
    </source>
</evidence>
<organism evidence="2 3">
    <name type="scientific">Heligmosomoides polygyrus</name>
    <name type="common">Parasitic roundworm</name>
    <dbReference type="NCBI Taxonomy" id="6339"/>
    <lineage>
        <taxon>Eukaryota</taxon>
        <taxon>Metazoa</taxon>
        <taxon>Ecdysozoa</taxon>
        <taxon>Nematoda</taxon>
        <taxon>Chromadorea</taxon>
        <taxon>Rhabditida</taxon>
        <taxon>Rhabditina</taxon>
        <taxon>Rhabditomorpha</taxon>
        <taxon>Strongyloidea</taxon>
        <taxon>Heligmosomidae</taxon>
        <taxon>Heligmosomoides</taxon>
    </lineage>
</organism>
<protein>
    <submittedName>
        <fullName evidence="3">Reverse transcriptase domain-containing protein</fullName>
    </submittedName>
</protein>
<name>A0A183GNN7_HELPZ</name>
<dbReference type="AlphaFoldDB" id="A0A183GNN7"/>
<sequence>MEKYREKRRPCYLAFLNLEKAYDRVPRVVFWNSLRGRDVPERLISVIKDTYEGLKAAVRTPHRMTKKMDITVGTILYVDDIALVADSRKERRCSYGKEHSQATARLKVRKTKFISSEQCTEPILDCQGEVIEKVEQFRYIGSDLSEEGSVDQAVKGRISAAWLKRTARCGNEEAQMGMWMDPPGQSAKRGC</sequence>
<dbReference type="Proteomes" id="UP000050761">
    <property type="component" value="Unassembled WGS sequence"/>
</dbReference>
<gene>
    <name evidence="1" type="ORF">HPBE_LOCUS24306</name>
</gene>
<dbReference type="PANTHER" id="PTHR47027">
    <property type="entry name" value="REVERSE TRANSCRIPTASE DOMAIN-CONTAINING PROTEIN"/>
    <property type="match status" value="1"/>
</dbReference>
<dbReference type="PANTHER" id="PTHR47027:SF20">
    <property type="entry name" value="REVERSE TRANSCRIPTASE-LIKE PROTEIN WITH RNA-DIRECTED DNA POLYMERASE DOMAIN"/>
    <property type="match status" value="1"/>
</dbReference>